<proteinExistence type="predicted"/>
<sequence>MPEPQCYENSGEFYLHSDLADVFRINLFLIDKLSQSFMTNDDKRYLNECKYQSLLACFRKQRE</sequence>
<name>A0A1X7TNG8_AMPQE</name>
<dbReference type="EnsemblMetazoa" id="Aqu2.1.16214_001">
    <property type="protein sequence ID" value="Aqu2.1.16214_001"/>
    <property type="gene ID" value="Aqu2.1.16214"/>
</dbReference>
<dbReference type="InParanoid" id="A0A1X7TNG8"/>
<protein>
    <submittedName>
        <fullName evidence="1">Uncharacterized protein</fullName>
    </submittedName>
</protein>
<dbReference type="AlphaFoldDB" id="A0A1X7TNG8"/>
<evidence type="ECO:0000313" key="1">
    <source>
        <dbReference type="EnsemblMetazoa" id="Aqu2.1.16214_001"/>
    </source>
</evidence>
<organism evidence="1">
    <name type="scientific">Amphimedon queenslandica</name>
    <name type="common">Sponge</name>
    <dbReference type="NCBI Taxonomy" id="400682"/>
    <lineage>
        <taxon>Eukaryota</taxon>
        <taxon>Metazoa</taxon>
        <taxon>Porifera</taxon>
        <taxon>Demospongiae</taxon>
        <taxon>Heteroscleromorpha</taxon>
        <taxon>Haplosclerida</taxon>
        <taxon>Niphatidae</taxon>
        <taxon>Amphimedon</taxon>
    </lineage>
</organism>
<reference evidence="1" key="1">
    <citation type="submission" date="2017-05" db="UniProtKB">
        <authorList>
            <consortium name="EnsemblMetazoa"/>
        </authorList>
    </citation>
    <scope>IDENTIFICATION</scope>
</reference>
<accession>A0A1X7TNG8</accession>